<keyword evidence="1" id="KW-1133">Transmembrane helix</keyword>
<dbReference type="Pfam" id="PF01068">
    <property type="entry name" value="DNA_ligase_A_M"/>
    <property type="match status" value="1"/>
</dbReference>
<dbReference type="GO" id="GO:0005851">
    <property type="term" value="C:eukaryotic translation initiation factor 2B complex"/>
    <property type="evidence" value="ECO:0007669"/>
    <property type="project" value="TreeGrafter"/>
</dbReference>
<dbReference type="GO" id="GO:0031369">
    <property type="term" value="F:translation initiation factor binding"/>
    <property type="evidence" value="ECO:0007669"/>
    <property type="project" value="TreeGrafter"/>
</dbReference>
<dbReference type="InterPro" id="IPR012310">
    <property type="entry name" value="DNA_ligase_ATP-dep_cent"/>
</dbReference>
<proteinExistence type="predicted"/>
<dbReference type="GO" id="GO:0006281">
    <property type="term" value="P:DNA repair"/>
    <property type="evidence" value="ECO:0007669"/>
    <property type="project" value="InterPro"/>
</dbReference>
<sequence length="249" mass="27896">MKLGTPMGGLEWAPSITSSGLPQKACMSEAQSPVKRRDQTYEFILSSIDHLLFFKAYLIGRPIRVKVLDCYIDICSPEVLIIFTDNFDYQHLWCHFVKGLLVDDCLYEPFEEEAGYFQFATAITSNDIDEIQKFLNAAVDASCEGFIIKTLNKDATYEPSKLSLNWLELTIALSHKARSSQLYDNLSMLKSSGRVLLYKSIVVHGTMRAIVVHQEAFGVARVVAAMIGLSIILLLGVLDWDDCLSEILA</sequence>
<dbReference type="GO" id="GO:0006310">
    <property type="term" value="P:DNA recombination"/>
    <property type="evidence" value="ECO:0007669"/>
    <property type="project" value="InterPro"/>
</dbReference>
<dbReference type="PANTHER" id="PTHR45887:SF1">
    <property type="entry name" value="TRANSLATION INITIATION FACTOR EIF-2B SUBUNIT EPSILON"/>
    <property type="match status" value="1"/>
</dbReference>
<evidence type="ECO:0000313" key="3">
    <source>
        <dbReference type="EMBL" id="KAH7517219.1"/>
    </source>
</evidence>
<reference evidence="3" key="1">
    <citation type="journal article" date="2021" name="Front. Plant Sci.">
        <title>Chromosome-Scale Genome Assembly for Chinese Sour Jujube and Insights Into Its Genome Evolution and Domestication Signature.</title>
        <authorList>
            <person name="Shen L.-Y."/>
            <person name="Luo H."/>
            <person name="Wang X.-L."/>
            <person name="Wang X.-M."/>
            <person name="Qiu X.-J."/>
            <person name="Liu H."/>
            <person name="Zhou S.-S."/>
            <person name="Jia K.-H."/>
            <person name="Nie S."/>
            <person name="Bao Y.-T."/>
            <person name="Zhang R.-G."/>
            <person name="Yun Q.-Z."/>
            <person name="Chai Y.-H."/>
            <person name="Lu J.-Y."/>
            <person name="Li Y."/>
            <person name="Zhao S.-W."/>
            <person name="Mao J.-F."/>
            <person name="Jia S.-G."/>
            <person name="Mao Y.-M."/>
        </authorList>
    </citation>
    <scope>NUCLEOTIDE SEQUENCE</scope>
    <source>
        <strain evidence="3">AT0</strain>
        <tissue evidence="3">Leaf</tissue>
    </source>
</reference>
<dbReference type="AlphaFoldDB" id="A0A978UQR9"/>
<gene>
    <name evidence="3" type="ORF">FEM48_Zijuj09G0039500</name>
</gene>
<dbReference type="GO" id="GO:0003910">
    <property type="term" value="F:DNA ligase (ATP) activity"/>
    <property type="evidence" value="ECO:0007669"/>
    <property type="project" value="InterPro"/>
</dbReference>
<evidence type="ECO:0000256" key="1">
    <source>
        <dbReference type="SAM" id="Phobius"/>
    </source>
</evidence>
<organism evidence="3 4">
    <name type="scientific">Ziziphus jujuba var. spinosa</name>
    <dbReference type="NCBI Taxonomy" id="714518"/>
    <lineage>
        <taxon>Eukaryota</taxon>
        <taxon>Viridiplantae</taxon>
        <taxon>Streptophyta</taxon>
        <taxon>Embryophyta</taxon>
        <taxon>Tracheophyta</taxon>
        <taxon>Spermatophyta</taxon>
        <taxon>Magnoliopsida</taxon>
        <taxon>eudicotyledons</taxon>
        <taxon>Gunneridae</taxon>
        <taxon>Pentapetalae</taxon>
        <taxon>rosids</taxon>
        <taxon>fabids</taxon>
        <taxon>Rosales</taxon>
        <taxon>Rhamnaceae</taxon>
        <taxon>Paliureae</taxon>
        <taxon>Ziziphus</taxon>
    </lineage>
</organism>
<keyword evidence="1" id="KW-0812">Transmembrane</keyword>
<dbReference type="Gene3D" id="3.30.1490.70">
    <property type="match status" value="1"/>
</dbReference>
<name>A0A978UQR9_ZIZJJ</name>
<comment type="caution">
    <text evidence="3">The sequence shown here is derived from an EMBL/GenBank/DDBJ whole genome shotgun (WGS) entry which is preliminary data.</text>
</comment>
<dbReference type="Proteomes" id="UP000813462">
    <property type="component" value="Unassembled WGS sequence"/>
</dbReference>
<dbReference type="EMBL" id="JAEACU010000009">
    <property type="protein sequence ID" value="KAH7517219.1"/>
    <property type="molecule type" value="Genomic_DNA"/>
</dbReference>
<dbReference type="GO" id="GO:0005085">
    <property type="term" value="F:guanyl-nucleotide exchange factor activity"/>
    <property type="evidence" value="ECO:0007669"/>
    <property type="project" value="TreeGrafter"/>
</dbReference>
<evidence type="ECO:0000313" key="4">
    <source>
        <dbReference type="Proteomes" id="UP000813462"/>
    </source>
</evidence>
<feature type="domain" description="ATP-dependent DNA ligase family profile" evidence="2">
    <location>
        <begin position="106"/>
        <end position="189"/>
    </location>
</feature>
<accession>A0A978UQR9</accession>
<dbReference type="InterPro" id="IPR051956">
    <property type="entry name" value="eIF2B_epsilon"/>
</dbReference>
<dbReference type="GO" id="GO:0005524">
    <property type="term" value="F:ATP binding"/>
    <property type="evidence" value="ECO:0007669"/>
    <property type="project" value="InterPro"/>
</dbReference>
<dbReference type="GO" id="GO:0003743">
    <property type="term" value="F:translation initiation factor activity"/>
    <property type="evidence" value="ECO:0007669"/>
    <property type="project" value="TreeGrafter"/>
</dbReference>
<evidence type="ECO:0000259" key="2">
    <source>
        <dbReference type="PROSITE" id="PS50160"/>
    </source>
</evidence>
<dbReference type="SUPFAM" id="SSF56091">
    <property type="entry name" value="DNA ligase/mRNA capping enzyme, catalytic domain"/>
    <property type="match status" value="1"/>
</dbReference>
<dbReference type="PANTHER" id="PTHR45887">
    <property type="entry name" value="TRANSLATION INITIATION FACTOR EIF-2B SUBUNIT EPSILON"/>
    <property type="match status" value="1"/>
</dbReference>
<dbReference type="PROSITE" id="PS50160">
    <property type="entry name" value="DNA_LIGASE_A3"/>
    <property type="match status" value="1"/>
</dbReference>
<protein>
    <recommendedName>
        <fullName evidence="2">ATP-dependent DNA ligase family profile domain-containing protein</fullName>
    </recommendedName>
</protein>
<keyword evidence="1" id="KW-0472">Membrane</keyword>
<feature type="transmembrane region" description="Helical" evidence="1">
    <location>
        <begin position="216"/>
        <end position="238"/>
    </location>
</feature>